<evidence type="ECO:0000256" key="4">
    <source>
        <dbReference type="ARBA" id="ARBA00022989"/>
    </source>
</evidence>
<dbReference type="InterPro" id="IPR011701">
    <property type="entry name" value="MFS"/>
</dbReference>
<keyword evidence="4 6" id="KW-1133">Transmembrane helix</keyword>
<dbReference type="Gene3D" id="1.20.1250.20">
    <property type="entry name" value="MFS general substrate transporter like domains"/>
    <property type="match status" value="1"/>
</dbReference>
<dbReference type="GO" id="GO:0022857">
    <property type="term" value="F:transmembrane transporter activity"/>
    <property type="evidence" value="ECO:0007669"/>
    <property type="project" value="InterPro"/>
</dbReference>
<organism evidence="8">
    <name type="scientific">Acerihabitans sp. KWT182</name>
    <dbReference type="NCBI Taxonomy" id="3157919"/>
    <lineage>
        <taxon>Bacteria</taxon>
        <taxon>Pseudomonadati</taxon>
        <taxon>Pseudomonadota</taxon>
        <taxon>Gammaproteobacteria</taxon>
        <taxon>Enterobacterales</taxon>
        <taxon>Pectobacteriaceae</taxon>
        <taxon>Acerihabitans</taxon>
    </lineage>
</organism>
<feature type="transmembrane region" description="Helical" evidence="6">
    <location>
        <begin position="55"/>
        <end position="74"/>
    </location>
</feature>
<accession>A0AAU7QEG4</accession>
<name>A0AAU7QEG4_9GAMM</name>
<feature type="transmembrane region" description="Helical" evidence="6">
    <location>
        <begin position="81"/>
        <end position="100"/>
    </location>
</feature>
<gene>
    <name evidence="8" type="ORF">ABK905_10405</name>
</gene>
<reference evidence="8" key="1">
    <citation type="submission" date="2024-06" db="EMBL/GenBank/DDBJ databases">
        <authorList>
            <person name="Coelho C."/>
            <person name="Bento M."/>
            <person name="Garcia E."/>
            <person name="Camelo A."/>
            <person name="Brandao I."/>
            <person name="Espirito Santo C."/>
            <person name="Trovao J."/>
            <person name="Verissimo A."/>
            <person name="Costa J."/>
            <person name="Tiago I."/>
        </authorList>
    </citation>
    <scope>NUCLEOTIDE SEQUENCE</scope>
    <source>
        <strain evidence="8">KWT182</strain>
    </source>
</reference>
<dbReference type="PANTHER" id="PTHR43124:SF3">
    <property type="entry name" value="CHLORAMPHENICOL EFFLUX PUMP RV0191"/>
    <property type="match status" value="1"/>
</dbReference>
<dbReference type="AlphaFoldDB" id="A0AAU7QEG4"/>
<dbReference type="Pfam" id="PF07690">
    <property type="entry name" value="MFS_1"/>
    <property type="match status" value="1"/>
</dbReference>
<dbReference type="PANTHER" id="PTHR43124">
    <property type="entry name" value="PURINE EFFLUX PUMP PBUE"/>
    <property type="match status" value="1"/>
</dbReference>
<sequence>MSSDVIRNLQTELPWLKLILFTITVFFVGVAEFMLSSMLPPLANAFGTTVDKAALLISGYAFSYAISAPIIGYFSKKIDGVKLLLISILLYGIDNAFIIFSPTLEWAIVLRVFGGISSAIIIPVVFFPCIRSGREQQASRRYGIRVGRYDNRYCLWPGCCGVPE</sequence>
<comment type="subcellular location">
    <subcellularLocation>
        <location evidence="1">Cell membrane</location>
        <topology evidence="1">Multi-pass membrane protein</topology>
    </subcellularLocation>
</comment>
<feature type="transmembrane region" description="Helical" evidence="6">
    <location>
        <begin position="106"/>
        <end position="130"/>
    </location>
</feature>
<evidence type="ECO:0000256" key="6">
    <source>
        <dbReference type="SAM" id="Phobius"/>
    </source>
</evidence>
<protein>
    <submittedName>
        <fullName evidence="8">MFS transporter</fullName>
    </submittedName>
</protein>
<evidence type="ECO:0000256" key="2">
    <source>
        <dbReference type="ARBA" id="ARBA00022475"/>
    </source>
</evidence>
<proteinExistence type="predicted"/>
<keyword evidence="5 6" id="KW-0472">Membrane</keyword>
<dbReference type="InterPro" id="IPR020846">
    <property type="entry name" value="MFS_dom"/>
</dbReference>
<evidence type="ECO:0000256" key="5">
    <source>
        <dbReference type="ARBA" id="ARBA00023136"/>
    </source>
</evidence>
<feature type="transmembrane region" description="Helical" evidence="6">
    <location>
        <begin position="15"/>
        <end position="35"/>
    </location>
</feature>
<evidence type="ECO:0000259" key="7">
    <source>
        <dbReference type="PROSITE" id="PS50850"/>
    </source>
</evidence>
<dbReference type="PROSITE" id="PS50850">
    <property type="entry name" value="MFS"/>
    <property type="match status" value="1"/>
</dbReference>
<dbReference type="SUPFAM" id="SSF103473">
    <property type="entry name" value="MFS general substrate transporter"/>
    <property type="match status" value="1"/>
</dbReference>
<feature type="domain" description="Major facilitator superfamily (MFS) profile" evidence="7">
    <location>
        <begin position="17"/>
        <end position="164"/>
    </location>
</feature>
<evidence type="ECO:0000256" key="3">
    <source>
        <dbReference type="ARBA" id="ARBA00022692"/>
    </source>
</evidence>
<dbReference type="InterPro" id="IPR050189">
    <property type="entry name" value="MFS_Efflux_Transporters"/>
</dbReference>
<dbReference type="EMBL" id="CP157947">
    <property type="protein sequence ID" value="XBS71308.1"/>
    <property type="molecule type" value="Genomic_DNA"/>
</dbReference>
<keyword evidence="2" id="KW-1003">Cell membrane</keyword>
<evidence type="ECO:0000313" key="8">
    <source>
        <dbReference type="EMBL" id="XBS71308.1"/>
    </source>
</evidence>
<evidence type="ECO:0000256" key="1">
    <source>
        <dbReference type="ARBA" id="ARBA00004651"/>
    </source>
</evidence>
<dbReference type="InterPro" id="IPR036259">
    <property type="entry name" value="MFS_trans_sf"/>
</dbReference>
<keyword evidence="3 6" id="KW-0812">Transmembrane</keyword>
<dbReference type="GO" id="GO:0005886">
    <property type="term" value="C:plasma membrane"/>
    <property type="evidence" value="ECO:0007669"/>
    <property type="project" value="UniProtKB-SubCell"/>
</dbReference>